<protein>
    <recommendedName>
        <fullName evidence="10">Xylose transport system permease protein XylH</fullName>
    </recommendedName>
</protein>
<evidence type="ECO:0000256" key="10">
    <source>
        <dbReference type="ARBA" id="ARBA00035686"/>
    </source>
</evidence>
<dbReference type="OrthoDB" id="9813906at2"/>
<dbReference type="InterPro" id="IPR001851">
    <property type="entry name" value="ABC_transp_permease"/>
</dbReference>
<evidence type="ECO:0000313" key="13">
    <source>
        <dbReference type="Proteomes" id="UP000273083"/>
    </source>
</evidence>
<dbReference type="PANTHER" id="PTHR32196:SF32">
    <property type="entry name" value="XYLOSE TRANSPORT SYSTEM PERMEASE PROTEIN XYLH"/>
    <property type="match status" value="1"/>
</dbReference>
<feature type="transmembrane region" description="Helical" evidence="11">
    <location>
        <begin position="86"/>
        <end position="103"/>
    </location>
</feature>
<keyword evidence="3" id="KW-1003">Cell membrane</keyword>
<dbReference type="GO" id="GO:0022857">
    <property type="term" value="F:transmembrane transporter activity"/>
    <property type="evidence" value="ECO:0007669"/>
    <property type="project" value="InterPro"/>
</dbReference>
<name>A0A3N1Y051_9FIRM</name>
<evidence type="ECO:0000256" key="1">
    <source>
        <dbReference type="ARBA" id="ARBA00004651"/>
    </source>
</evidence>
<dbReference type="RefSeq" id="WP_123607975.1">
    <property type="nucleotide sequence ID" value="NZ_RJVG01000001.1"/>
</dbReference>
<keyword evidence="5 12" id="KW-0762">Sugar transport</keyword>
<keyword evidence="2" id="KW-0813">Transport</keyword>
<organism evidence="12 13">
    <name type="scientific">Mobilisporobacter senegalensis</name>
    <dbReference type="NCBI Taxonomy" id="1329262"/>
    <lineage>
        <taxon>Bacteria</taxon>
        <taxon>Bacillati</taxon>
        <taxon>Bacillota</taxon>
        <taxon>Clostridia</taxon>
        <taxon>Lachnospirales</taxon>
        <taxon>Lachnospiraceae</taxon>
        <taxon>Mobilisporobacter</taxon>
    </lineage>
</organism>
<feature type="transmembrane region" description="Helical" evidence="11">
    <location>
        <begin position="30"/>
        <end position="52"/>
    </location>
</feature>
<dbReference type="CDD" id="cd06579">
    <property type="entry name" value="TM_PBP1_transp_AraH_like"/>
    <property type="match status" value="1"/>
</dbReference>
<evidence type="ECO:0000256" key="9">
    <source>
        <dbReference type="ARBA" id="ARBA00035611"/>
    </source>
</evidence>
<dbReference type="EMBL" id="RJVG01000001">
    <property type="protein sequence ID" value="ROR31891.1"/>
    <property type="molecule type" value="Genomic_DNA"/>
</dbReference>
<keyword evidence="4" id="KW-0997">Cell inner membrane</keyword>
<keyword evidence="13" id="KW-1185">Reference proteome</keyword>
<dbReference type="GO" id="GO:0005886">
    <property type="term" value="C:plasma membrane"/>
    <property type="evidence" value="ECO:0007669"/>
    <property type="project" value="UniProtKB-SubCell"/>
</dbReference>
<feature type="transmembrane region" description="Helical" evidence="11">
    <location>
        <begin position="110"/>
        <end position="130"/>
    </location>
</feature>
<comment type="function">
    <text evidence="9">Part of the binding-protein-dependent transport system for D-xylose. Probably responsible for the translocation of the substrate across the membrane.</text>
</comment>
<evidence type="ECO:0000256" key="11">
    <source>
        <dbReference type="SAM" id="Phobius"/>
    </source>
</evidence>
<feature type="transmembrane region" description="Helical" evidence="11">
    <location>
        <begin position="377"/>
        <end position="397"/>
    </location>
</feature>
<dbReference type="AlphaFoldDB" id="A0A3N1Y051"/>
<keyword evidence="8 11" id="KW-0472">Membrane</keyword>
<evidence type="ECO:0000256" key="2">
    <source>
        <dbReference type="ARBA" id="ARBA00022448"/>
    </source>
</evidence>
<feature type="transmembrane region" description="Helical" evidence="11">
    <location>
        <begin position="225"/>
        <end position="244"/>
    </location>
</feature>
<evidence type="ECO:0000256" key="8">
    <source>
        <dbReference type="ARBA" id="ARBA00023136"/>
    </source>
</evidence>
<evidence type="ECO:0000256" key="3">
    <source>
        <dbReference type="ARBA" id="ARBA00022475"/>
    </source>
</evidence>
<comment type="subcellular location">
    <subcellularLocation>
        <location evidence="1">Cell membrane</location>
        <topology evidence="1">Multi-pass membrane protein</topology>
    </subcellularLocation>
</comment>
<evidence type="ECO:0000256" key="4">
    <source>
        <dbReference type="ARBA" id="ARBA00022519"/>
    </source>
</evidence>
<evidence type="ECO:0000256" key="5">
    <source>
        <dbReference type="ARBA" id="ARBA00022597"/>
    </source>
</evidence>
<keyword evidence="7 11" id="KW-1133">Transmembrane helix</keyword>
<feature type="transmembrane region" description="Helical" evidence="11">
    <location>
        <begin position="297"/>
        <end position="316"/>
    </location>
</feature>
<reference evidence="12 13" key="1">
    <citation type="submission" date="2018-11" db="EMBL/GenBank/DDBJ databases">
        <title>Genomic Encyclopedia of Type Strains, Phase IV (KMG-IV): sequencing the most valuable type-strain genomes for metagenomic binning, comparative biology and taxonomic classification.</title>
        <authorList>
            <person name="Goeker M."/>
        </authorList>
    </citation>
    <scope>NUCLEOTIDE SEQUENCE [LARGE SCALE GENOMIC DNA]</scope>
    <source>
        <strain evidence="12 13">DSM 26537</strain>
    </source>
</reference>
<comment type="caution">
    <text evidence="12">The sequence shown here is derived from an EMBL/GenBank/DDBJ whole genome shotgun (WGS) entry which is preliminary data.</text>
</comment>
<proteinExistence type="predicted"/>
<evidence type="ECO:0000313" key="12">
    <source>
        <dbReference type="EMBL" id="ROR31891.1"/>
    </source>
</evidence>
<gene>
    <name evidence="12" type="ORF">EDD66_101511</name>
</gene>
<feature type="transmembrane region" description="Helical" evidence="11">
    <location>
        <begin position="186"/>
        <end position="204"/>
    </location>
</feature>
<sequence length="403" mass="42771">MSAVEQKAMNQKVSLVEEVAGLFKGNIREYAMYIVLVAIIAIFSFITDGLFISSRNISNLINQTGYIAVLAVGMTLILIIKQIDLSVGFVAGFLGAIAAILMTKSGISEWITIPIILVFGLVIGLFYGFLVAKVGVPAFVATLAGQLVFRGLLLLVTEGSGTIIIPNKGFNAIGNDFIPDIFKGSSIHLLTLIIGALAIVFFIYSQIKARKNMKKYNFKVVSDPIFITKLVFIAVIISGIVWILASYNGLSWTVVIVAVVVFIYNFVMNKTTYGRYVYGIGGNAEAAELSGVNVVKITSMVFASMGLLAALSGILFTSRLQSATTVAGNGFELDAIAAAYIGGVSANGGIGKVTGSIIGALVMSSLSSGMNLMGVGISYQYVIRGTILVLAVVFDVMTRKANK</sequence>
<dbReference type="Proteomes" id="UP000273083">
    <property type="component" value="Unassembled WGS sequence"/>
</dbReference>
<evidence type="ECO:0000256" key="6">
    <source>
        <dbReference type="ARBA" id="ARBA00022692"/>
    </source>
</evidence>
<dbReference type="Pfam" id="PF02653">
    <property type="entry name" value="BPD_transp_2"/>
    <property type="match status" value="1"/>
</dbReference>
<evidence type="ECO:0000256" key="7">
    <source>
        <dbReference type="ARBA" id="ARBA00022989"/>
    </source>
</evidence>
<feature type="transmembrane region" description="Helical" evidence="11">
    <location>
        <begin position="64"/>
        <end position="80"/>
    </location>
</feature>
<dbReference type="PANTHER" id="PTHR32196">
    <property type="entry name" value="ABC TRANSPORTER PERMEASE PROTEIN YPHD-RELATED-RELATED"/>
    <property type="match status" value="1"/>
</dbReference>
<keyword evidence="6 11" id="KW-0812">Transmembrane</keyword>
<accession>A0A3N1Y051</accession>
<feature type="transmembrane region" description="Helical" evidence="11">
    <location>
        <begin position="250"/>
        <end position="267"/>
    </location>
</feature>